<accession>A0A543JQD4</accession>
<dbReference type="SUPFAM" id="SSF50475">
    <property type="entry name" value="FMN-binding split barrel"/>
    <property type="match status" value="1"/>
</dbReference>
<comment type="caution">
    <text evidence="2">The sequence shown here is derived from an EMBL/GenBank/DDBJ whole genome shotgun (WGS) entry which is preliminary data.</text>
</comment>
<dbReference type="AlphaFoldDB" id="A0A543JQD4"/>
<name>A0A543JQD4_9PSEU</name>
<organism evidence="2 3">
    <name type="scientific">Saccharothrix saharensis</name>
    <dbReference type="NCBI Taxonomy" id="571190"/>
    <lineage>
        <taxon>Bacteria</taxon>
        <taxon>Bacillati</taxon>
        <taxon>Actinomycetota</taxon>
        <taxon>Actinomycetes</taxon>
        <taxon>Pseudonocardiales</taxon>
        <taxon>Pseudonocardiaceae</taxon>
        <taxon>Saccharothrix</taxon>
    </lineage>
</organism>
<reference evidence="2 3" key="1">
    <citation type="submission" date="2019-06" db="EMBL/GenBank/DDBJ databases">
        <title>Sequencing the genomes of 1000 actinobacteria strains.</title>
        <authorList>
            <person name="Klenk H.-P."/>
        </authorList>
    </citation>
    <scope>NUCLEOTIDE SEQUENCE [LARGE SCALE GENOMIC DNA]</scope>
    <source>
        <strain evidence="2 3">DSM 45456</strain>
    </source>
</reference>
<keyword evidence="3" id="KW-1185">Reference proteome</keyword>
<feature type="region of interest" description="Disordered" evidence="1">
    <location>
        <begin position="56"/>
        <end position="132"/>
    </location>
</feature>
<dbReference type="Proteomes" id="UP000316628">
    <property type="component" value="Unassembled WGS sequence"/>
</dbReference>
<gene>
    <name evidence="2" type="ORF">FHX81_7509</name>
</gene>
<sequence length="132" mass="14011">MGISTAAETDYPRSGPHRELPARIATAGRDGLPHVCPVGWRLDPEVIGIGGHGMAQSKEWRDVGRTHRAAVGAARHRGPGPRRSGRRARAAHPHPPRTGDVVGHRRSARLARDRVAPEVPDRPGSAQAGGSS</sequence>
<protein>
    <submittedName>
        <fullName evidence="2">Uncharacterized protein</fullName>
    </submittedName>
</protein>
<feature type="compositionally biased region" description="Basic and acidic residues" evidence="1">
    <location>
        <begin position="110"/>
        <end position="121"/>
    </location>
</feature>
<evidence type="ECO:0000313" key="2">
    <source>
        <dbReference type="EMBL" id="TQM85040.1"/>
    </source>
</evidence>
<dbReference type="InterPro" id="IPR012349">
    <property type="entry name" value="Split_barrel_FMN-bd"/>
</dbReference>
<feature type="compositionally biased region" description="Basic residues" evidence="1">
    <location>
        <begin position="74"/>
        <end position="95"/>
    </location>
</feature>
<evidence type="ECO:0000313" key="3">
    <source>
        <dbReference type="Proteomes" id="UP000316628"/>
    </source>
</evidence>
<dbReference type="EMBL" id="VFPP01000001">
    <property type="protein sequence ID" value="TQM85040.1"/>
    <property type="molecule type" value="Genomic_DNA"/>
</dbReference>
<dbReference type="Gene3D" id="2.30.110.10">
    <property type="entry name" value="Electron Transport, Fmn-binding Protein, Chain A"/>
    <property type="match status" value="1"/>
</dbReference>
<proteinExistence type="predicted"/>
<evidence type="ECO:0000256" key="1">
    <source>
        <dbReference type="SAM" id="MobiDB-lite"/>
    </source>
</evidence>
<feature type="region of interest" description="Disordered" evidence="1">
    <location>
        <begin position="1"/>
        <end position="31"/>
    </location>
</feature>